<keyword evidence="1" id="KW-0812">Transmembrane</keyword>
<sequence length="194" mass="23321">MLLCFIFALQEHRKMKKLLFFILLFIIACCVAMFLLQPDQREPQERFKEGMNFEQFSVYTDSIFDYQFEYPSFLRREHVEGYGCGHVQFGFHNGVNIVMECKVVPESVYAYRRGNFMQRGRLADMPDYAYTSHYIRRHRRWYVLTLYYPISYQKAVGRILYKVETWQAVGADYSLLKRRFRSKCKSEGTSSHRE</sequence>
<gene>
    <name evidence="2" type="ORF">HMPREF0665_01271</name>
</gene>
<name>D7NCK8_9BACT</name>
<evidence type="ECO:0000313" key="2">
    <source>
        <dbReference type="EMBL" id="EFI48896.1"/>
    </source>
</evidence>
<dbReference type="HOGENOM" id="CLU_1494930_0_0_10"/>
<keyword evidence="1" id="KW-1133">Transmembrane helix</keyword>
<keyword evidence="3" id="KW-1185">Reference proteome</keyword>
<keyword evidence="1" id="KW-0472">Membrane</keyword>
<reference evidence="2 3" key="1">
    <citation type="submission" date="2010-02" db="EMBL/GenBank/DDBJ databases">
        <title>The Genome Sequence of Prevotella oris strain C735.</title>
        <authorList>
            <consortium name="The Broad Institute Genome Sequencing Platform"/>
            <person name="Ward D."/>
            <person name="Feldgarden M."/>
            <person name="Earl A."/>
            <person name="Young S.K."/>
            <person name="Zeng Q."/>
            <person name="Koehrsen M."/>
            <person name="Alvarado L."/>
            <person name="Berlin A."/>
            <person name="Bochicchio J."/>
            <person name="Borenstein D."/>
            <person name="Chapman S.B."/>
            <person name="Chen Z."/>
            <person name="Engels R."/>
            <person name="Freedman E."/>
            <person name="Gellesch M."/>
            <person name="Goldberg J."/>
            <person name="Griggs A."/>
            <person name="Gujja S."/>
            <person name="Heilman E."/>
            <person name="Heiman D."/>
            <person name="Hepburn T."/>
            <person name="Howarth C."/>
            <person name="Jen D."/>
            <person name="Larson L."/>
            <person name="Mehta T."/>
            <person name="Park D."/>
            <person name="Pearson M."/>
            <person name="Roberts A."/>
            <person name="Saif S."/>
            <person name="Shea T."/>
            <person name="Shenoy N."/>
            <person name="Sisk P."/>
            <person name="Stolte C."/>
            <person name="Sykes S."/>
            <person name="Thomson T."/>
            <person name="Walk T."/>
            <person name="White J."/>
            <person name="Yandava C."/>
            <person name="Sibley C.D."/>
            <person name="Field T.R."/>
            <person name="Grinwis M."/>
            <person name="Eshaghurshan C.S."/>
            <person name="Surette M.G."/>
            <person name="Haas B."/>
            <person name="Nusbaum C."/>
            <person name="Birren B."/>
        </authorList>
    </citation>
    <scope>NUCLEOTIDE SEQUENCE [LARGE SCALE GENOMIC DNA]</scope>
    <source>
        <strain evidence="2 3">C735</strain>
    </source>
</reference>
<accession>D7NCK8</accession>
<feature type="transmembrane region" description="Helical" evidence="1">
    <location>
        <begin position="18"/>
        <end position="36"/>
    </location>
</feature>
<evidence type="ECO:0000313" key="3">
    <source>
        <dbReference type="Proteomes" id="UP000003805"/>
    </source>
</evidence>
<dbReference type="AlphaFoldDB" id="D7NCK8"/>
<dbReference type="Proteomes" id="UP000003805">
    <property type="component" value="Unassembled WGS sequence"/>
</dbReference>
<dbReference type="EMBL" id="GL349566">
    <property type="protein sequence ID" value="EFI48896.1"/>
    <property type="molecule type" value="Genomic_DNA"/>
</dbReference>
<organism evidence="2 3">
    <name type="scientific">Segatella oris C735</name>
    <dbReference type="NCBI Taxonomy" id="563008"/>
    <lineage>
        <taxon>Bacteria</taxon>
        <taxon>Pseudomonadati</taxon>
        <taxon>Bacteroidota</taxon>
        <taxon>Bacteroidia</taxon>
        <taxon>Bacteroidales</taxon>
        <taxon>Prevotellaceae</taxon>
        <taxon>Segatella</taxon>
    </lineage>
</organism>
<proteinExistence type="predicted"/>
<evidence type="ECO:0000256" key="1">
    <source>
        <dbReference type="SAM" id="Phobius"/>
    </source>
</evidence>
<protein>
    <submittedName>
        <fullName evidence="2">Uncharacterized protein</fullName>
    </submittedName>
</protein>